<evidence type="ECO:0000256" key="2">
    <source>
        <dbReference type="ARBA" id="ARBA00022618"/>
    </source>
</evidence>
<keyword evidence="3 5" id="KW-0159">Chromosome partition</keyword>
<dbReference type="EMBL" id="CP010994">
    <property type="protein sequence ID" value="AMN36314.1"/>
    <property type="molecule type" value="Genomic_DNA"/>
</dbReference>
<dbReference type="PATRIC" id="fig|1502.177.peg.2305"/>
<comment type="subunit">
    <text evidence="5">Homodimer. Homodimerization may be required to stabilize the binding of ScpA to the Smc head domains. Component of a cohesin-like complex composed of ScpA, ScpB and the Smc homodimer, in which ScpA and ScpB bind to the head domain of Smc. The presence of the three proteins is required for the association of the complex with DNA.</text>
</comment>
<dbReference type="GO" id="GO:0006260">
    <property type="term" value="P:DNA replication"/>
    <property type="evidence" value="ECO:0007669"/>
    <property type="project" value="UniProtKB-UniRule"/>
</dbReference>
<evidence type="ECO:0000256" key="4">
    <source>
        <dbReference type="ARBA" id="ARBA00023306"/>
    </source>
</evidence>
<dbReference type="SUPFAM" id="SSF46785">
    <property type="entry name" value="Winged helix' DNA-binding domain"/>
    <property type="match status" value="2"/>
</dbReference>
<dbReference type="Proteomes" id="UP000070260">
    <property type="component" value="Chromosome"/>
</dbReference>
<accession>A0A127EK33</accession>
<comment type="similarity">
    <text evidence="5">Belongs to the ScpB family.</text>
</comment>
<evidence type="ECO:0000256" key="1">
    <source>
        <dbReference type="ARBA" id="ARBA00022490"/>
    </source>
</evidence>
<sequence>MSDINQIEFSEISKKDELKSIIESLLFVSGEPLALKDICRIVEEDFKYVEDLMRELMNIYNGDSSRGIKIISLNGTYQLVTKTKNSEYVQKLLKRNVRQSLSQASLESLAIICYKQPITRVEIDEIRGVKSESAIQRLVEKNLVEETGRLEVPGRPILYGTTDEFLRHFALNDLGDLPSIELFEENDEVSAIVEE</sequence>
<dbReference type="PANTHER" id="PTHR34298">
    <property type="entry name" value="SEGREGATION AND CONDENSATION PROTEIN B"/>
    <property type="match status" value="1"/>
</dbReference>
<comment type="subcellular location">
    <subcellularLocation>
        <location evidence="5">Cytoplasm</location>
    </subcellularLocation>
    <text evidence="5">Associated with two foci at the outer edges of the nucleoid region in young cells, and at four foci within both cell halves in older cells.</text>
</comment>
<gene>
    <name evidence="5" type="primary">scpB</name>
    <name evidence="6" type="ORF">JFP838_11240</name>
</gene>
<dbReference type="GO" id="GO:0051304">
    <property type="term" value="P:chromosome separation"/>
    <property type="evidence" value="ECO:0007669"/>
    <property type="project" value="InterPro"/>
</dbReference>
<dbReference type="Pfam" id="PF04079">
    <property type="entry name" value="SMC_ScpB"/>
    <property type="match status" value="1"/>
</dbReference>
<dbReference type="AlphaFoldDB" id="A0A127EK33"/>
<dbReference type="NCBIfam" id="TIGR00281">
    <property type="entry name" value="SMC-Scp complex subunit ScpB"/>
    <property type="match status" value="1"/>
</dbReference>
<reference evidence="6 7" key="1">
    <citation type="journal article" date="2016" name="PLoS ONE">
        <title>Plasmid Characterization and Chromosome Analysis of Two netF+ Clostridium perfringens Isolates Associated with Foal and Canine Necrotizing Enteritis.</title>
        <authorList>
            <person name="Mehdizadeh Gohari I."/>
            <person name="Kropinski A.M."/>
            <person name="Weese S.J."/>
            <person name="Parreira V.R."/>
            <person name="Whitehead A.E."/>
            <person name="Boerlin P."/>
            <person name="Prescott J.F."/>
        </authorList>
    </citation>
    <scope>NUCLEOTIDE SEQUENCE [LARGE SCALE GENOMIC DNA]</scope>
    <source>
        <strain evidence="6 7">JP838</strain>
    </source>
</reference>
<dbReference type="OrthoDB" id="9806226at2"/>
<evidence type="ECO:0000313" key="7">
    <source>
        <dbReference type="Proteomes" id="UP000070260"/>
    </source>
</evidence>
<dbReference type="InterPro" id="IPR036390">
    <property type="entry name" value="WH_DNA-bd_sf"/>
</dbReference>
<evidence type="ECO:0000256" key="3">
    <source>
        <dbReference type="ARBA" id="ARBA00022829"/>
    </source>
</evidence>
<keyword evidence="1 5" id="KW-0963">Cytoplasm</keyword>
<keyword evidence="4 5" id="KW-0131">Cell cycle</keyword>
<dbReference type="GO" id="GO:0005737">
    <property type="term" value="C:cytoplasm"/>
    <property type="evidence" value="ECO:0007669"/>
    <property type="project" value="UniProtKB-SubCell"/>
</dbReference>
<dbReference type="InterPro" id="IPR036388">
    <property type="entry name" value="WH-like_DNA-bd_sf"/>
</dbReference>
<protein>
    <recommendedName>
        <fullName evidence="5">Segregation and condensation protein B</fullName>
    </recommendedName>
</protein>
<dbReference type="GO" id="GO:0051301">
    <property type="term" value="P:cell division"/>
    <property type="evidence" value="ECO:0007669"/>
    <property type="project" value="UniProtKB-KW"/>
</dbReference>
<dbReference type="PIRSF" id="PIRSF019345">
    <property type="entry name" value="ScpB"/>
    <property type="match status" value="1"/>
</dbReference>
<dbReference type="InterPro" id="IPR005234">
    <property type="entry name" value="ScpB_csome_segregation"/>
</dbReference>
<keyword evidence="2 5" id="KW-0132">Cell division</keyword>
<name>A0A127EK33_CLOPF</name>
<organism evidence="6 7">
    <name type="scientific">Clostridium perfringens</name>
    <dbReference type="NCBI Taxonomy" id="1502"/>
    <lineage>
        <taxon>Bacteria</taxon>
        <taxon>Bacillati</taxon>
        <taxon>Bacillota</taxon>
        <taxon>Clostridia</taxon>
        <taxon>Eubacteriales</taxon>
        <taxon>Clostridiaceae</taxon>
        <taxon>Clostridium</taxon>
    </lineage>
</organism>
<dbReference type="HAMAP" id="MF_01804">
    <property type="entry name" value="ScpB"/>
    <property type="match status" value="1"/>
</dbReference>
<evidence type="ECO:0000256" key="5">
    <source>
        <dbReference type="HAMAP-Rule" id="MF_01804"/>
    </source>
</evidence>
<dbReference type="RefSeq" id="WP_061428842.1">
    <property type="nucleotide sequence ID" value="NZ_CATNXK010000001.1"/>
</dbReference>
<proteinExistence type="inferred from homology"/>
<dbReference type="Gene3D" id="1.10.10.10">
    <property type="entry name" value="Winged helix-like DNA-binding domain superfamily/Winged helix DNA-binding domain"/>
    <property type="match status" value="2"/>
</dbReference>
<comment type="function">
    <text evidence="5">Participates in chromosomal partition during cell division. May act via the formation of a condensin-like complex containing Smc and ScpA that pull DNA away from mid-cell into both cell halves.</text>
</comment>
<dbReference type="PANTHER" id="PTHR34298:SF2">
    <property type="entry name" value="SEGREGATION AND CONDENSATION PROTEIN B"/>
    <property type="match status" value="1"/>
</dbReference>
<evidence type="ECO:0000313" key="6">
    <source>
        <dbReference type="EMBL" id="AMN36314.1"/>
    </source>
</evidence>